<feature type="compositionally biased region" description="Basic residues" evidence="1">
    <location>
        <begin position="350"/>
        <end position="361"/>
    </location>
</feature>
<dbReference type="Pfam" id="PF20945">
    <property type="entry name" value="RMP1"/>
    <property type="match status" value="1"/>
</dbReference>
<feature type="region of interest" description="Disordered" evidence="1">
    <location>
        <begin position="209"/>
        <end position="374"/>
    </location>
</feature>
<feature type="compositionally biased region" description="Basic and acidic residues" evidence="1">
    <location>
        <begin position="282"/>
        <end position="294"/>
    </location>
</feature>
<dbReference type="PANTHER" id="PTHR37792:SF1">
    <property type="entry name" value="RIBONUCLEASE MRP PROTEIN SUBUNIT RMP1"/>
    <property type="match status" value="1"/>
</dbReference>
<feature type="compositionally biased region" description="Basic and acidic residues" evidence="1">
    <location>
        <begin position="229"/>
        <end position="238"/>
    </location>
</feature>
<proteinExistence type="predicted"/>
<dbReference type="STRING" id="1081102.A0A167QRF1"/>
<dbReference type="Proteomes" id="UP000076874">
    <property type="component" value="Unassembled WGS sequence"/>
</dbReference>
<dbReference type="InterPro" id="IPR047204">
    <property type="entry name" value="RMP1_RBD"/>
</dbReference>
<dbReference type="CDD" id="cd22573">
    <property type="entry name" value="RMP1_RBD"/>
    <property type="match status" value="1"/>
</dbReference>
<evidence type="ECO:0000256" key="1">
    <source>
        <dbReference type="SAM" id="MobiDB-lite"/>
    </source>
</evidence>
<accession>A0A167QRF1</accession>
<dbReference type="InterPro" id="IPR047205">
    <property type="entry name" value="RMP1"/>
</dbReference>
<evidence type="ECO:0000313" key="4">
    <source>
        <dbReference type="Proteomes" id="UP000076874"/>
    </source>
</evidence>
<feature type="compositionally biased region" description="Basic and acidic residues" evidence="1">
    <location>
        <begin position="339"/>
        <end position="349"/>
    </location>
</feature>
<dbReference type="GO" id="GO:0042134">
    <property type="term" value="F:rRNA primary transcript binding"/>
    <property type="evidence" value="ECO:0007669"/>
    <property type="project" value="InterPro"/>
</dbReference>
<keyword evidence="4" id="KW-1185">Reference proteome</keyword>
<sequence length="374" mass="41700">MAPKSVGRPADTSSSSQDVRLQQSQREIAGDRLAAVSRLLAGFHRRHKNQHRVSVYWWPAFEQLRRYVRRLGARLRPVDGAVNSENNDDVWAYVRWLQRAFVPKAYLAFSRLVADRQFAPLGLLLMGVLAQVHAALKQVAGADVPADDANNSGDGDDTLEMHDGGEPRERRSVAADRGDGDGWYGHDRPYAAAAVAAAERATDLGVVVARSREHEEGHKREKKPWVKQRRVEDDKVGDNQDDNDNDGDEVEIEDADDGPLPPPTESKKKRRRGDDAGGDELDVVRLDRARDRPVVKRRKAAEEDKDEDDDKDATIYDQPSWPPVVEARDSQAGTVGKATKTDNGTDKKKTKDKKTKKKKKGRGDEFDALFSGLL</sequence>
<organism evidence="3 4">
    <name type="scientific">Niveomyces insectorum RCEF 264</name>
    <dbReference type="NCBI Taxonomy" id="1081102"/>
    <lineage>
        <taxon>Eukaryota</taxon>
        <taxon>Fungi</taxon>
        <taxon>Dikarya</taxon>
        <taxon>Ascomycota</taxon>
        <taxon>Pezizomycotina</taxon>
        <taxon>Sordariomycetes</taxon>
        <taxon>Hypocreomycetidae</taxon>
        <taxon>Hypocreales</taxon>
        <taxon>Cordycipitaceae</taxon>
        <taxon>Niveomyces</taxon>
    </lineage>
</organism>
<feature type="compositionally biased region" description="Basic and acidic residues" evidence="1">
    <location>
        <begin position="210"/>
        <end position="219"/>
    </location>
</feature>
<dbReference type="GO" id="GO:0000294">
    <property type="term" value="P:nuclear-transcribed mRNA catabolic process, RNase MRP-dependent"/>
    <property type="evidence" value="ECO:0007669"/>
    <property type="project" value="TreeGrafter"/>
</dbReference>
<dbReference type="OrthoDB" id="5414547at2759"/>
<reference evidence="3 4" key="1">
    <citation type="journal article" date="2016" name="Genome Biol. Evol.">
        <title>Divergent and convergent evolution of fungal pathogenicity.</title>
        <authorList>
            <person name="Shang Y."/>
            <person name="Xiao G."/>
            <person name="Zheng P."/>
            <person name="Cen K."/>
            <person name="Zhan S."/>
            <person name="Wang C."/>
        </authorList>
    </citation>
    <scope>NUCLEOTIDE SEQUENCE [LARGE SCALE GENOMIC DNA]</scope>
    <source>
        <strain evidence="3 4">RCEF 264</strain>
    </source>
</reference>
<feature type="region of interest" description="Disordered" evidence="1">
    <location>
        <begin position="144"/>
        <end position="183"/>
    </location>
</feature>
<name>A0A167QRF1_9HYPO</name>
<dbReference type="PANTHER" id="PTHR37792">
    <property type="entry name" value="RIBONUCLEASE MRP PROTEIN SUBUNIT RMP1"/>
    <property type="match status" value="1"/>
</dbReference>
<dbReference type="GO" id="GO:0000466">
    <property type="term" value="P:maturation of 5.8S rRNA from tricistronic rRNA transcript (SSU-rRNA, 5.8S rRNA, LSU-rRNA)"/>
    <property type="evidence" value="ECO:0007669"/>
    <property type="project" value="TreeGrafter"/>
</dbReference>
<comment type="caution">
    <text evidence="3">The sequence shown here is derived from an EMBL/GenBank/DDBJ whole genome shotgun (WGS) entry which is preliminary data.</text>
</comment>
<protein>
    <recommendedName>
        <fullName evidence="2">RNase MRP protein 1 RNA binding domain-containing protein</fullName>
    </recommendedName>
</protein>
<dbReference type="AlphaFoldDB" id="A0A167QRF1"/>
<dbReference type="GO" id="GO:0000172">
    <property type="term" value="C:ribonuclease MRP complex"/>
    <property type="evidence" value="ECO:0007669"/>
    <property type="project" value="InterPro"/>
</dbReference>
<feature type="compositionally biased region" description="Acidic residues" evidence="1">
    <location>
        <begin position="239"/>
        <end position="257"/>
    </location>
</feature>
<dbReference type="EMBL" id="AZHD01000013">
    <property type="protein sequence ID" value="OAA57886.1"/>
    <property type="molecule type" value="Genomic_DNA"/>
</dbReference>
<feature type="compositionally biased region" description="Polar residues" evidence="1">
    <location>
        <begin position="11"/>
        <end position="21"/>
    </location>
</feature>
<feature type="region of interest" description="Disordered" evidence="1">
    <location>
        <begin position="1"/>
        <end position="21"/>
    </location>
</feature>
<feature type="compositionally biased region" description="Basic and acidic residues" evidence="1">
    <location>
        <begin position="159"/>
        <end position="183"/>
    </location>
</feature>
<gene>
    <name evidence="3" type="ORF">SPI_06771</name>
</gene>
<feature type="domain" description="RNase MRP protein 1 RNA binding" evidence="2">
    <location>
        <begin position="40"/>
        <end position="131"/>
    </location>
</feature>
<evidence type="ECO:0000313" key="3">
    <source>
        <dbReference type="EMBL" id="OAA57886.1"/>
    </source>
</evidence>
<evidence type="ECO:0000259" key="2">
    <source>
        <dbReference type="Pfam" id="PF20945"/>
    </source>
</evidence>